<evidence type="ECO:0000313" key="4">
    <source>
        <dbReference type="EMBL" id="KAL2817896.1"/>
    </source>
</evidence>
<name>A0ABR4HQY4_9EURO</name>
<gene>
    <name evidence="4" type="ORF">BDW59DRAFT_165717</name>
</gene>
<keyword evidence="1" id="KW-0862">Zinc</keyword>
<keyword evidence="1" id="KW-0479">Metal-binding</keyword>
<dbReference type="Pfam" id="PF13583">
    <property type="entry name" value="Reprolysin_4"/>
    <property type="match status" value="1"/>
</dbReference>
<dbReference type="CDD" id="cd04271">
    <property type="entry name" value="ZnMc_ADAM_fungal"/>
    <property type="match status" value="1"/>
</dbReference>
<comment type="caution">
    <text evidence="4">The sequence shown here is derived from an EMBL/GenBank/DDBJ whole genome shotgun (WGS) entry which is preliminary data.</text>
</comment>
<dbReference type="Pfam" id="PF00200">
    <property type="entry name" value="Disintegrin"/>
    <property type="match status" value="1"/>
</dbReference>
<dbReference type="SUPFAM" id="SSF57552">
    <property type="entry name" value="Blood coagulation inhibitor (disintegrin)"/>
    <property type="match status" value="1"/>
</dbReference>
<feature type="binding site" evidence="1">
    <location>
        <position position="366"/>
    </location>
    <ligand>
        <name>Zn(2+)</name>
        <dbReference type="ChEBI" id="CHEBI:29105"/>
        <note>catalytic</note>
    </ligand>
</feature>
<dbReference type="Proteomes" id="UP001610335">
    <property type="component" value="Unassembled WGS sequence"/>
</dbReference>
<evidence type="ECO:0000259" key="2">
    <source>
        <dbReference type="PROSITE" id="PS50214"/>
    </source>
</evidence>
<dbReference type="PROSITE" id="PS50214">
    <property type="entry name" value="DISINTEGRIN_2"/>
    <property type="match status" value="1"/>
</dbReference>
<dbReference type="InterPro" id="IPR034028">
    <property type="entry name" value="ZnMc_ADAM_fungal"/>
</dbReference>
<dbReference type="PANTHER" id="PTHR11905:SF222">
    <property type="entry name" value="ADAM FAMILY OF METALLOPROTEASE ADM-A (AFU_ORTHOLOGUE AFUA_6G14420)"/>
    <property type="match status" value="1"/>
</dbReference>
<feature type="active site" evidence="1">
    <location>
        <position position="357"/>
    </location>
</feature>
<feature type="binding site" evidence="1">
    <location>
        <position position="356"/>
    </location>
    <ligand>
        <name>Zn(2+)</name>
        <dbReference type="ChEBI" id="CHEBI:29105"/>
        <note>catalytic</note>
    </ligand>
</feature>
<dbReference type="SUPFAM" id="SSF55486">
    <property type="entry name" value="Metalloproteases ('zincins'), catalytic domain"/>
    <property type="match status" value="1"/>
</dbReference>
<dbReference type="PROSITE" id="PS50215">
    <property type="entry name" value="ADAM_MEPRO"/>
    <property type="match status" value="1"/>
</dbReference>
<proteinExistence type="predicted"/>
<dbReference type="InterPro" id="IPR001762">
    <property type="entry name" value="Disintegrin_dom"/>
</dbReference>
<organism evidence="4 5">
    <name type="scientific">Aspergillus cavernicola</name>
    <dbReference type="NCBI Taxonomy" id="176166"/>
    <lineage>
        <taxon>Eukaryota</taxon>
        <taxon>Fungi</taxon>
        <taxon>Dikarya</taxon>
        <taxon>Ascomycota</taxon>
        <taxon>Pezizomycotina</taxon>
        <taxon>Eurotiomycetes</taxon>
        <taxon>Eurotiomycetidae</taxon>
        <taxon>Eurotiales</taxon>
        <taxon>Aspergillaceae</taxon>
        <taxon>Aspergillus</taxon>
        <taxon>Aspergillus subgen. Nidulantes</taxon>
    </lineage>
</organism>
<evidence type="ECO:0000313" key="5">
    <source>
        <dbReference type="Proteomes" id="UP001610335"/>
    </source>
</evidence>
<evidence type="ECO:0000256" key="1">
    <source>
        <dbReference type="PROSITE-ProRule" id="PRU00276"/>
    </source>
</evidence>
<dbReference type="InterPro" id="IPR001590">
    <property type="entry name" value="Peptidase_M12B"/>
</dbReference>
<reference evidence="4 5" key="1">
    <citation type="submission" date="2024-07" db="EMBL/GenBank/DDBJ databases">
        <title>Section-level genome sequencing and comparative genomics of Aspergillus sections Usti and Cavernicolus.</title>
        <authorList>
            <consortium name="Lawrence Berkeley National Laboratory"/>
            <person name="Nybo J.L."/>
            <person name="Vesth T.C."/>
            <person name="Theobald S."/>
            <person name="Frisvad J.C."/>
            <person name="Larsen T.O."/>
            <person name="Kjaerboelling I."/>
            <person name="Rothschild-Mancinelli K."/>
            <person name="Lyhne E.K."/>
            <person name="Kogle M.E."/>
            <person name="Barry K."/>
            <person name="Clum A."/>
            <person name="Na H."/>
            <person name="Ledsgaard L."/>
            <person name="Lin J."/>
            <person name="Lipzen A."/>
            <person name="Kuo A."/>
            <person name="Riley R."/>
            <person name="Mondo S."/>
            <person name="LaButti K."/>
            <person name="Haridas S."/>
            <person name="Pangalinan J."/>
            <person name="Salamov A.A."/>
            <person name="Simmons B.A."/>
            <person name="Magnuson J.K."/>
            <person name="Chen J."/>
            <person name="Drula E."/>
            <person name="Henrissat B."/>
            <person name="Wiebenga A."/>
            <person name="Lubbers R.J."/>
            <person name="Gomes A.C."/>
            <person name="Makela M.R."/>
            <person name="Stajich J."/>
            <person name="Grigoriev I.V."/>
            <person name="Mortensen U.H."/>
            <person name="De vries R.P."/>
            <person name="Baker S.E."/>
            <person name="Andersen M.R."/>
        </authorList>
    </citation>
    <scope>NUCLEOTIDE SEQUENCE [LARGE SCALE GENOMIC DNA]</scope>
    <source>
        <strain evidence="4 5">CBS 600.67</strain>
    </source>
</reference>
<dbReference type="EMBL" id="JBFXLS010000088">
    <property type="protein sequence ID" value="KAL2817896.1"/>
    <property type="molecule type" value="Genomic_DNA"/>
</dbReference>
<protein>
    <submittedName>
        <fullName evidence="4">Metallo-peptidase family M12-domain-containing protein</fullName>
    </submittedName>
</protein>
<feature type="domain" description="Peptidase M12B" evidence="3">
    <location>
        <begin position="216"/>
        <end position="414"/>
    </location>
</feature>
<dbReference type="PANTHER" id="PTHR11905">
    <property type="entry name" value="ADAM A DISINTEGRIN AND METALLOPROTEASE DOMAIN"/>
    <property type="match status" value="1"/>
</dbReference>
<evidence type="ECO:0000259" key="3">
    <source>
        <dbReference type="PROSITE" id="PS50215"/>
    </source>
</evidence>
<keyword evidence="5" id="KW-1185">Reference proteome</keyword>
<dbReference type="Gene3D" id="4.10.70.10">
    <property type="entry name" value="Disintegrin domain"/>
    <property type="match status" value="1"/>
</dbReference>
<dbReference type="Gene3D" id="3.40.390.10">
    <property type="entry name" value="Collagenase (Catalytic Domain)"/>
    <property type="match status" value="1"/>
</dbReference>
<dbReference type="SMART" id="SM00050">
    <property type="entry name" value="DISIN"/>
    <property type="match status" value="1"/>
</dbReference>
<sequence>MPREENERPTPAENHIFKTSLVPGGYSIRSDTTYNTTALHNVEIHTPSQRVYAAAEFNITFTLDTHDRPLKFALKPNNDLLFQTPHIQFTNTNGGRRTEVLKRNNHRVFKGEVLIQRQSTRWETVGWTRINVLRDGIDPLFNGAFSIAGTQYDVKATANKMLVYYPPDETIDLASNISSSPSIADHYLAPQKRQFTFNSDIFIDSIGDNSGCPSSREIALVGIATDCTYTASFDSSEDLVDAIVSMVNTASEVFENTFNIALALHNLTIEEEECPSTASSDRPWNAGCSAGDLNWRLQAFSEWRGSVRDENAYWTLMSGCSTGSEVGVSWVGELCSEDTATNVVARAQNQWQIFAHESAHTFGAYHDCDASTCSFGRQCCPLSASSCNANGQYLMNPVSTSPQQEFSQCTVGNVCAAMGAGRVRTDCLTTNTNTPTISAGECGNGIVEVGEECDCGDECDGNSCCDGSTCRFIGDAVCDDSAGECCTQCQFASSGTVCRDSVSECDIEETCPGDSGVCPDDEQRPDGETCGNDSDLFSPVCLRVGIARVCWNARLHGPGQDLVLGSEMLWMAPHATMVFVGAEYVEAAVKVTGRSRGFSGI</sequence>
<accession>A0ABR4HQY4</accession>
<comment type="caution">
    <text evidence="1">Lacks conserved residue(s) required for the propagation of feature annotation.</text>
</comment>
<feature type="binding site" evidence="1">
    <location>
        <position position="360"/>
    </location>
    <ligand>
        <name>Zn(2+)</name>
        <dbReference type="ChEBI" id="CHEBI:29105"/>
        <note>catalytic</note>
    </ligand>
</feature>
<dbReference type="InterPro" id="IPR024079">
    <property type="entry name" value="MetalloPept_cat_dom_sf"/>
</dbReference>
<feature type="domain" description="Disintegrin" evidence="2">
    <location>
        <begin position="439"/>
        <end position="526"/>
    </location>
</feature>
<dbReference type="InterPro" id="IPR036436">
    <property type="entry name" value="Disintegrin_dom_sf"/>
</dbReference>